<dbReference type="EMBL" id="JAHQIW010002359">
    <property type="protein sequence ID" value="KAJ1355132.1"/>
    <property type="molecule type" value="Genomic_DNA"/>
</dbReference>
<name>A0AAD5MUQ5_PARTN</name>
<accession>A0AAD5MUQ5</accession>
<protein>
    <submittedName>
        <fullName evidence="2">Uncharacterized protein</fullName>
    </submittedName>
</protein>
<reference evidence="2" key="1">
    <citation type="submission" date="2021-06" db="EMBL/GenBank/DDBJ databases">
        <title>Parelaphostrongylus tenuis whole genome reference sequence.</title>
        <authorList>
            <person name="Garwood T.J."/>
            <person name="Larsen P.A."/>
            <person name="Fountain-Jones N.M."/>
            <person name="Garbe J.R."/>
            <person name="Macchietto M.G."/>
            <person name="Kania S.A."/>
            <person name="Gerhold R.W."/>
            <person name="Richards J.E."/>
            <person name="Wolf T.M."/>
        </authorList>
    </citation>
    <scope>NUCLEOTIDE SEQUENCE</scope>
    <source>
        <strain evidence="2">MNPRO001-30</strain>
        <tissue evidence="2">Meninges</tissue>
    </source>
</reference>
<sequence length="63" mass="7315">MEDNTSDDSEMKNPPNTPVQTVKPKRPARPIKGNKKNRKVSPRTARLMKEQFANMNHLSVLRW</sequence>
<evidence type="ECO:0000313" key="2">
    <source>
        <dbReference type="EMBL" id="KAJ1355132.1"/>
    </source>
</evidence>
<feature type="region of interest" description="Disordered" evidence="1">
    <location>
        <begin position="1"/>
        <end position="43"/>
    </location>
</feature>
<dbReference type="AlphaFoldDB" id="A0AAD5MUQ5"/>
<dbReference type="Proteomes" id="UP001196413">
    <property type="component" value="Unassembled WGS sequence"/>
</dbReference>
<keyword evidence="3" id="KW-1185">Reference proteome</keyword>
<feature type="compositionally biased region" description="Basic residues" evidence="1">
    <location>
        <begin position="23"/>
        <end position="41"/>
    </location>
</feature>
<proteinExistence type="predicted"/>
<gene>
    <name evidence="2" type="ORF">KIN20_012412</name>
</gene>
<evidence type="ECO:0000313" key="3">
    <source>
        <dbReference type="Proteomes" id="UP001196413"/>
    </source>
</evidence>
<evidence type="ECO:0000256" key="1">
    <source>
        <dbReference type="SAM" id="MobiDB-lite"/>
    </source>
</evidence>
<comment type="caution">
    <text evidence="2">The sequence shown here is derived from an EMBL/GenBank/DDBJ whole genome shotgun (WGS) entry which is preliminary data.</text>
</comment>
<organism evidence="2 3">
    <name type="scientific">Parelaphostrongylus tenuis</name>
    <name type="common">Meningeal worm</name>
    <dbReference type="NCBI Taxonomy" id="148309"/>
    <lineage>
        <taxon>Eukaryota</taxon>
        <taxon>Metazoa</taxon>
        <taxon>Ecdysozoa</taxon>
        <taxon>Nematoda</taxon>
        <taxon>Chromadorea</taxon>
        <taxon>Rhabditida</taxon>
        <taxon>Rhabditina</taxon>
        <taxon>Rhabditomorpha</taxon>
        <taxon>Strongyloidea</taxon>
        <taxon>Metastrongylidae</taxon>
        <taxon>Parelaphostrongylus</taxon>
    </lineage>
</organism>